<protein>
    <recommendedName>
        <fullName evidence="3">Type II toxin-antitoxin system Phd/YefM family antitoxin</fullName>
    </recommendedName>
</protein>
<dbReference type="EMBL" id="VXMH01000051">
    <property type="protein sequence ID" value="MYC95327.1"/>
    <property type="molecule type" value="Genomic_DNA"/>
</dbReference>
<accession>A0A6B1D831</accession>
<organism evidence="2">
    <name type="scientific">Caldilineaceae bacterium SB0661_bin_32</name>
    <dbReference type="NCBI Taxonomy" id="2605255"/>
    <lineage>
        <taxon>Bacteria</taxon>
        <taxon>Bacillati</taxon>
        <taxon>Chloroflexota</taxon>
        <taxon>Caldilineae</taxon>
        <taxon>Caldilineales</taxon>
        <taxon>Caldilineaceae</taxon>
    </lineage>
</organism>
<gene>
    <name evidence="2" type="ORF">F4X14_10170</name>
</gene>
<feature type="compositionally biased region" description="Basic and acidic residues" evidence="1">
    <location>
        <begin position="81"/>
        <end position="90"/>
    </location>
</feature>
<proteinExistence type="predicted"/>
<evidence type="ECO:0000256" key="1">
    <source>
        <dbReference type="SAM" id="MobiDB-lite"/>
    </source>
</evidence>
<name>A0A6B1D831_9CHLR</name>
<evidence type="ECO:0008006" key="3">
    <source>
        <dbReference type="Google" id="ProtNLM"/>
    </source>
</evidence>
<sequence>MNQPDHQRTWTVAEAQSQLSEILRLAAKEGPQHIGADRPFVVVPAEAWYAHEQPRRLPHQQSSTHMGKWLLENMPRGIDLELPSRREPERPIPFLNQENE</sequence>
<dbReference type="Gene3D" id="3.40.1620.10">
    <property type="entry name" value="YefM-like domain"/>
    <property type="match status" value="1"/>
</dbReference>
<comment type="caution">
    <text evidence="2">The sequence shown here is derived from an EMBL/GenBank/DDBJ whole genome shotgun (WGS) entry which is preliminary data.</text>
</comment>
<evidence type="ECO:0000313" key="2">
    <source>
        <dbReference type="EMBL" id="MYC95327.1"/>
    </source>
</evidence>
<reference evidence="2" key="1">
    <citation type="submission" date="2019-09" db="EMBL/GenBank/DDBJ databases">
        <title>Characterisation of the sponge microbiome using genome-centric metagenomics.</title>
        <authorList>
            <person name="Engelberts J.P."/>
            <person name="Robbins S.J."/>
            <person name="De Goeij J.M."/>
            <person name="Aranda M."/>
            <person name="Bell S.C."/>
            <person name="Webster N.S."/>
        </authorList>
    </citation>
    <scope>NUCLEOTIDE SEQUENCE</scope>
    <source>
        <strain evidence="2">SB0661_bin_32</strain>
    </source>
</reference>
<dbReference type="AlphaFoldDB" id="A0A6B1D831"/>
<feature type="region of interest" description="Disordered" evidence="1">
    <location>
        <begin position="81"/>
        <end position="100"/>
    </location>
</feature>